<comment type="caution">
    <text evidence="14">The sequence shown here is derived from an EMBL/GenBank/DDBJ whole genome shotgun (WGS) entry which is preliminary data.</text>
</comment>
<keyword evidence="6" id="KW-0479">Metal-binding</keyword>
<comment type="cofactor">
    <cofactor evidence="1">
        <name>Zn(2+)</name>
        <dbReference type="ChEBI" id="CHEBI:29105"/>
    </cofactor>
</comment>
<keyword evidence="4 14" id="KW-0645">Protease</keyword>
<proteinExistence type="inferred from homology"/>
<feature type="transmembrane region" description="Helical" evidence="12">
    <location>
        <begin position="83"/>
        <end position="104"/>
    </location>
</feature>
<gene>
    <name evidence="14" type="ORF">SD70_09370</name>
</gene>
<evidence type="ECO:0000313" key="15">
    <source>
        <dbReference type="Proteomes" id="UP000031967"/>
    </source>
</evidence>
<dbReference type="InterPro" id="IPR008915">
    <property type="entry name" value="Peptidase_M50"/>
</dbReference>
<sequence>MAQRLIGAPIRLHPLFVVLLVLSVVTGYFLETATLFVIVFIHELGHAAAARGLGWRIRHIRLLPFGGVAEVEEHGNVPAREELLVALAGPLQHVWMIAFAWLMKQLGVADPVWWEYFIKANMAIGLFNLLPIMPLDGGRVLQCLVCYGTPYRRAMSICTYAGLALSALLVALAALRIAAGDLQLNLLLVGLFLLSSNWMLLRNAPYQFLRFLMSRDAAAARFIGRGTLAQPIVVSRQRRLADIVKLLMRDKYHLIYVLGEGGTIQAVMPEQRIVERYLRERPPGSAVSELFVLK</sequence>
<name>A0ABR5AJ92_9BACL</name>
<keyword evidence="7" id="KW-0378">Hydrolase</keyword>
<feature type="domain" description="Peptidase M50" evidence="13">
    <location>
        <begin position="33"/>
        <end position="101"/>
    </location>
</feature>
<accession>A0ABR5AJ92</accession>
<dbReference type="PANTHER" id="PTHR39188">
    <property type="entry name" value="MEMBRANE-ASSOCIATED ZINC METALLOPROTEASE M50B"/>
    <property type="match status" value="1"/>
</dbReference>
<dbReference type="Pfam" id="PF02163">
    <property type="entry name" value="Peptidase_M50"/>
    <property type="match status" value="2"/>
</dbReference>
<evidence type="ECO:0000256" key="6">
    <source>
        <dbReference type="ARBA" id="ARBA00022723"/>
    </source>
</evidence>
<dbReference type="CDD" id="cd06161">
    <property type="entry name" value="S2P-M50_SpoIVFB"/>
    <property type="match status" value="1"/>
</dbReference>
<feature type="domain" description="Peptidase M50" evidence="13">
    <location>
        <begin position="105"/>
        <end position="168"/>
    </location>
</feature>
<organism evidence="14 15">
    <name type="scientific">Gordoniibacillus kamchatkensis</name>
    <dbReference type="NCBI Taxonomy" id="1590651"/>
    <lineage>
        <taxon>Bacteria</taxon>
        <taxon>Bacillati</taxon>
        <taxon>Bacillota</taxon>
        <taxon>Bacilli</taxon>
        <taxon>Bacillales</taxon>
        <taxon>Paenibacillaceae</taxon>
        <taxon>Gordoniibacillus</taxon>
    </lineage>
</organism>
<dbReference type="Proteomes" id="UP000031967">
    <property type="component" value="Unassembled WGS sequence"/>
</dbReference>
<feature type="transmembrane region" description="Helical" evidence="12">
    <location>
        <begin position="12"/>
        <end position="30"/>
    </location>
</feature>
<feature type="transmembrane region" description="Helical" evidence="12">
    <location>
        <begin position="36"/>
        <end position="54"/>
    </location>
</feature>
<dbReference type="GO" id="GO:0006508">
    <property type="term" value="P:proteolysis"/>
    <property type="evidence" value="ECO:0007669"/>
    <property type="project" value="UniProtKB-KW"/>
</dbReference>
<protein>
    <submittedName>
        <fullName evidence="14">Zn-dependent protease</fullName>
    </submittedName>
</protein>
<feature type="transmembrane region" description="Helical" evidence="12">
    <location>
        <begin position="184"/>
        <end position="201"/>
    </location>
</feature>
<keyword evidence="11 12" id="KW-0472">Membrane</keyword>
<evidence type="ECO:0000256" key="3">
    <source>
        <dbReference type="ARBA" id="ARBA00007931"/>
    </source>
</evidence>
<comment type="similarity">
    <text evidence="3">Belongs to the peptidase M50B family.</text>
</comment>
<evidence type="ECO:0000256" key="2">
    <source>
        <dbReference type="ARBA" id="ARBA00004141"/>
    </source>
</evidence>
<dbReference type="EMBL" id="JXAK01000013">
    <property type="protein sequence ID" value="KIL41089.1"/>
    <property type="molecule type" value="Genomic_DNA"/>
</dbReference>
<evidence type="ECO:0000256" key="1">
    <source>
        <dbReference type="ARBA" id="ARBA00001947"/>
    </source>
</evidence>
<keyword evidence="10" id="KW-0482">Metalloprotease</keyword>
<evidence type="ECO:0000256" key="11">
    <source>
        <dbReference type="ARBA" id="ARBA00023136"/>
    </source>
</evidence>
<evidence type="ECO:0000313" key="14">
    <source>
        <dbReference type="EMBL" id="KIL41089.1"/>
    </source>
</evidence>
<evidence type="ECO:0000256" key="8">
    <source>
        <dbReference type="ARBA" id="ARBA00022833"/>
    </source>
</evidence>
<feature type="transmembrane region" description="Helical" evidence="12">
    <location>
        <begin position="157"/>
        <end position="178"/>
    </location>
</feature>
<keyword evidence="5 12" id="KW-0812">Transmembrane</keyword>
<evidence type="ECO:0000256" key="12">
    <source>
        <dbReference type="SAM" id="Phobius"/>
    </source>
</evidence>
<keyword evidence="8" id="KW-0862">Zinc</keyword>
<evidence type="ECO:0000256" key="4">
    <source>
        <dbReference type="ARBA" id="ARBA00022670"/>
    </source>
</evidence>
<keyword evidence="9 12" id="KW-1133">Transmembrane helix</keyword>
<evidence type="ECO:0000259" key="13">
    <source>
        <dbReference type="Pfam" id="PF02163"/>
    </source>
</evidence>
<evidence type="ECO:0000256" key="5">
    <source>
        <dbReference type="ARBA" id="ARBA00022692"/>
    </source>
</evidence>
<comment type="subcellular location">
    <subcellularLocation>
        <location evidence="2">Membrane</location>
        <topology evidence="2">Multi-pass membrane protein</topology>
    </subcellularLocation>
</comment>
<reference evidence="14 15" key="1">
    <citation type="submission" date="2014-12" db="EMBL/GenBank/DDBJ databases">
        <title>Draft genome sequence of Paenibacillus kamchatkensis strain B-2647.</title>
        <authorList>
            <person name="Karlyshev A.V."/>
            <person name="Kudryashova E.B."/>
        </authorList>
    </citation>
    <scope>NUCLEOTIDE SEQUENCE [LARGE SCALE GENOMIC DNA]</scope>
    <source>
        <strain evidence="14 15">VKM B-2647</strain>
    </source>
</reference>
<evidence type="ECO:0000256" key="7">
    <source>
        <dbReference type="ARBA" id="ARBA00022801"/>
    </source>
</evidence>
<dbReference type="PANTHER" id="PTHR39188:SF3">
    <property type="entry name" value="STAGE IV SPORULATION PROTEIN FB"/>
    <property type="match status" value="1"/>
</dbReference>
<dbReference type="GO" id="GO:0008233">
    <property type="term" value="F:peptidase activity"/>
    <property type="evidence" value="ECO:0007669"/>
    <property type="project" value="UniProtKB-KW"/>
</dbReference>
<feature type="transmembrane region" description="Helical" evidence="12">
    <location>
        <begin position="116"/>
        <end position="136"/>
    </location>
</feature>
<evidence type="ECO:0000256" key="9">
    <source>
        <dbReference type="ARBA" id="ARBA00022989"/>
    </source>
</evidence>
<evidence type="ECO:0000256" key="10">
    <source>
        <dbReference type="ARBA" id="ARBA00023049"/>
    </source>
</evidence>
<keyword evidence="15" id="KW-1185">Reference proteome</keyword>